<organism evidence="1 2">
    <name type="scientific">Sporormia fimetaria CBS 119925</name>
    <dbReference type="NCBI Taxonomy" id="1340428"/>
    <lineage>
        <taxon>Eukaryota</taxon>
        <taxon>Fungi</taxon>
        <taxon>Dikarya</taxon>
        <taxon>Ascomycota</taxon>
        <taxon>Pezizomycotina</taxon>
        <taxon>Dothideomycetes</taxon>
        <taxon>Pleosporomycetidae</taxon>
        <taxon>Pleosporales</taxon>
        <taxon>Sporormiaceae</taxon>
        <taxon>Sporormia</taxon>
    </lineage>
</organism>
<keyword evidence="2" id="KW-1185">Reference proteome</keyword>
<name>A0A6A6V3J6_9PLEO</name>
<gene>
    <name evidence="1" type="ORF">M011DRAFT_198531</name>
</gene>
<sequence length="193" mass="22103">MYAARRRTSGPFIHIMDKYPPYLIDRIVGFWHTTKLDITSPKTLTWAIVPPSPVSLADVTATMPEVYIYHNIFIMARGLCDSLLMQAALQGLRKHWCSSGEEGVKWNITRYLAITRPALESAPSFGDELYTLYNFYKTVFLDQVEGFVFDDGDPRTRLLRETMRRDPDVGLDVIRALVSRVEGERKRAGEREG</sequence>
<dbReference type="AlphaFoldDB" id="A0A6A6V3J6"/>
<dbReference type="Proteomes" id="UP000799440">
    <property type="component" value="Unassembled WGS sequence"/>
</dbReference>
<proteinExistence type="predicted"/>
<dbReference type="EMBL" id="MU006591">
    <property type="protein sequence ID" value="KAF2744160.1"/>
    <property type="molecule type" value="Genomic_DNA"/>
</dbReference>
<protein>
    <submittedName>
        <fullName evidence="1">Uncharacterized protein</fullName>
    </submittedName>
</protein>
<evidence type="ECO:0000313" key="1">
    <source>
        <dbReference type="EMBL" id="KAF2744160.1"/>
    </source>
</evidence>
<accession>A0A6A6V3J6</accession>
<evidence type="ECO:0000313" key="2">
    <source>
        <dbReference type="Proteomes" id="UP000799440"/>
    </source>
</evidence>
<reference evidence="1" key="1">
    <citation type="journal article" date="2020" name="Stud. Mycol.">
        <title>101 Dothideomycetes genomes: a test case for predicting lifestyles and emergence of pathogens.</title>
        <authorList>
            <person name="Haridas S."/>
            <person name="Albert R."/>
            <person name="Binder M."/>
            <person name="Bloem J."/>
            <person name="Labutti K."/>
            <person name="Salamov A."/>
            <person name="Andreopoulos B."/>
            <person name="Baker S."/>
            <person name="Barry K."/>
            <person name="Bills G."/>
            <person name="Bluhm B."/>
            <person name="Cannon C."/>
            <person name="Castanera R."/>
            <person name="Culley D."/>
            <person name="Daum C."/>
            <person name="Ezra D."/>
            <person name="Gonzalez J."/>
            <person name="Henrissat B."/>
            <person name="Kuo A."/>
            <person name="Liang C."/>
            <person name="Lipzen A."/>
            <person name="Lutzoni F."/>
            <person name="Magnuson J."/>
            <person name="Mondo S."/>
            <person name="Nolan M."/>
            <person name="Ohm R."/>
            <person name="Pangilinan J."/>
            <person name="Park H.-J."/>
            <person name="Ramirez L."/>
            <person name="Alfaro M."/>
            <person name="Sun H."/>
            <person name="Tritt A."/>
            <person name="Yoshinaga Y."/>
            <person name="Zwiers L.-H."/>
            <person name="Turgeon B."/>
            <person name="Goodwin S."/>
            <person name="Spatafora J."/>
            <person name="Crous P."/>
            <person name="Grigoriev I."/>
        </authorList>
    </citation>
    <scope>NUCLEOTIDE SEQUENCE</scope>
    <source>
        <strain evidence="1">CBS 119925</strain>
    </source>
</reference>